<feature type="domain" description="AMP-binding enzyme C-terminal" evidence="2">
    <location>
        <begin position="418"/>
        <end position="496"/>
    </location>
</feature>
<evidence type="ECO:0000313" key="4">
    <source>
        <dbReference type="Proteomes" id="UP001501676"/>
    </source>
</evidence>
<protein>
    <submittedName>
        <fullName evidence="3">Acyl-CoA synthetase</fullName>
    </submittedName>
</protein>
<evidence type="ECO:0000259" key="2">
    <source>
        <dbReference type="Pfam" id="PF13193"/>
    </source>
</evidence>
<dbReference type="InterPro" id="IPR020845">
    <property type="entry name" value="AMP-binding_CS"/>
</dbReference>
<dbReference type="Proteomes" id="UP001501676">
    <property type="component" value="Unassembled WGS sequence"/>
</dbReference>
<dbReference type="InterPro" id="IPR000873">
    <property type="entry name" value="AMP-dep_synth/lig_dom"/>
</dbReference>
<sequence length="511" mass="56008">MYPGAYVASTPDKPAVVMEDDSEILTYAQLEERSTRLANAFAAAGLRPGDVVALLCENSPRVFEVYWACLRSGLYLTAVNWHLAKPEVAYILRNSDAAALVVSASLRPLVEDDFPALHTRVLIGNGTHPEYHDYEEFLASASPEPPAHQPRGGDMLYSSGTTGRPKGIKPVLPDRQVHEPGDPYVGVFAPIYGMDQNTVYLSPAPLYHAAPLRFGMVVTSIGGTVVVMPSFDAERAVRAIARFRVTHSQWVPTHFVRMLRLPVSVRGGFDLSSHRVAIHAAAPCPVEVKRQMIEWWGPILEEYYASTEGAGGTFIGSEDWLKHPGSVGKPMIGIPRICDDKGNELPVGETGLIYFERDDLPFTYHNDPEKTRSAQHPDHPTWTTVGDVGRLDEEGYLYLSDRKAFTIISGGVNIYPQEIEDALLQHPAVLDVAVIGVPDPEFGETVLAVVQLVSSAEPSDETRASLGEFARARLAGFKVPRRIEFTDALPRTPTGKLVKGKLRDEYSGTPA</sequence>
<dbReference type="InterPro" id="IPR050237">
    <property type="entry name" value="ATP-dep_AMP-bd_enzyme"/>
</dbReference>
<organism evidence="3 4">
    <name type="scientific">Cryptosporangium minutisporangium</name>
    <dbReference type="NCBI Taxonomy" id="113569"/>
    <lineage>
        <taxon>Bacteria</taxon>
        <taxon>Bacillati</taxon>
        <taxon>Actinomycetota</taxon>
        <taxon>Actinomycetes</taxon>
        <taxon>Cryptosporangiales</taxon>
        <taxon>Cryptosporangiaceae</taxon>
        <taxon>Cryptosporangium</taxon>
    </lineage>
</organism>
<feature type="domain" description="AMP-dependent synthetase/ligase" evidence="1">
    <location>
        <begin position="7"/>
        <end position="356"/>
    </location>
</feature>
<dbReference type="Gene3D" id="3.40.50.12780">
    <property type="entry name" value="N-terminal domain of ligase-like"/>
    <property type="match status" value="1"/>
</dbReference>
<name>A0ABP6T9N3_9ACTN</name>
<dbReference type="Pfam" id="PF00501">
    <property type="entry name" value="AMP-binding"/>
    <property type="match status" value="1"/>
</dbReference>
<dbReference type="PROSITE" id="PS00455">
    <property type="entry name" value="AMP_BINDING"/>
    <property type="match status" value="1"/>
</dbReference>
<dbReference type="SUPFAM" id="SSF56801">
    <property type="entry name" value="Acetyl-CoA synthetase-like"/>
    <property type="match status" value="1"/>
</dbReference>
<dbReference type="Pfam" id="PF13193">
    <property type="entry name" value="AMP-binding_C"/>
    <property type="match status" value="1"/>
</dbReference>
<keyword evidence="4" id="KW-1185">Reference proteome</keyword>
<evidence type="ECO:0000313" key="3">
    <source>
        <dbReference type="EMBL" id="GAA3396917.1"/>
    </source>
</evidence>
<proteinExistence type="predicted"/>
<dbReference type="InterPro" id="IPR045851">
    <property type="entry name" value="AMP-bd_C_sf"/>
</dbReference>
<dbReference type="PANTHER" id="PTHR43767">
    <property type="entry name" value="LONG-CHAIN-FATTY-ACID--COA LIGASE"/>
    <property type="match status" value="1"/>
</dbReference>
<dbReference type="EMBL" id="BAAAYN010000061">
    <property type="protein sequence ID" value="GAA3396917.1"/>
    <property type="molecule type" value="Genomic_DNA"/>
</dbReference>
<dbReference type="Gene3D" id="3.30.300.30">
    <property type="match status" value="1"/>
</dbReference>
<reference evidence="4" key="1">
    <citation type="journal article" date="2019" name="Int. J. Syst. Evol. Microbiol.">
        <title>The Global Catalogue of Microorganisms (GCM) 10K type strain sequencing project: providing services to taxonomists for standard genome sequencing and annotation.</title>
        <authorList>
            <consortium name="The Broad Institute Genomics Platform"/>
            <consortium name="The Broad Institute Genome Sequencing Center for Infectious Disease"/>
            <person name="Wu L."/>
            <person name="Ma J."/>
        </authorList>
    </citation>
    <scope>NUCLEOTIDE SEQUENCE [LARGE SCALE GENOMIC DNA]</scope>
    <source>
        <strain evidence="4">JCM 9458</strain>
    </source>
</reference>
<gene>
    <name evidence="3" type="ORF">GCM10020369_75290</name>
</gene>
<dbReference type="PANTHER" id="PTHR43767:SF1">
    <property type="entry name" value="NONRIBOSOMAL PEPTIDE SYNTHASE PES1 (EUROFUNG)-RELATED"/>
    <property type="match status" value="1"/>
</dbReference>
<accession>A0ABP6T9N3</accession>
<dbReference type="RefSeq" id="WP_345733090.1">
    <property type="nucleotide sequence ID" value="NZ_BAAAYN010000061.1"/>
</dbReference>
<dbReference type="InterPro" id="IPR042099">
    <property type="entry name" value="ANL_N_sf"/>
</dbReference>
<dbReference type="InterPro" id="IPR025110">
    <property type="entry name" value="AMP-bd_C"/>
</dbReference>
<comment type="caution">
    <text evidence="3">The sequence shown here is derived from an EMBL/GenBank/DDBJ whole genome shotgun (WGS) entry which is preliminary data.</text>
</comment>
<evidence type="ECO:0000259" key="1">
    <source>
        <dbReference type="Pfam" id="PF00501"/>
    </source>
</evidence>